<feature type="region of interest" description="Disordered" evidence="2">
    <location>
        <begin position="59"/>
        <end position="78"/>
    </location>
</feature>
<keyword evidence="4" id="KW-1185">Reference proteome</keyword>
<evidence type="ECO:0000256" key="1">
    <source>
        <dbReference type="ARBA" id="ARBA00023172"/>
    </source>
</evidence>
<keyword evidence="1" id="KW-0233">DNA recombination</keyword>
<evidence type="ECO:0000313" key="4">
    <source>
        <dbReference type="Proteomes" id="UP001432312"/>
    </source>
</evidence>
<dbReference type="EMBL" id="CP108037">
    <property type="protein sequence ID" value="WUN84579.1"/>
    <property type="molecule type" value="Genomic_DNA"/>
</dbReference>
<dbReference type="Gene3D" id="1.10.443.10">
    <property type="entry name" value="Intergrase catalytic core"/>
    <property type="match status" value="1"/>
</dbReference>
<sequence>MHRSGRRIGDPTGRLTAEGIADIVTRAACRAGLTARPGDVLPDGAPRWTGHSLGRGYAEATRHAKKSPLEASRHGGWADGSRAFVGYHDRAAAFDEELNPLYGIGL</sequence>
<dbReference type="SUPFAM" id="SSF56349">
    <property type="entry name" value="DNA breaking-rejoining enzymes"/>
    <property type="match status" value="1"/>
</dbReference>
<dbReference type="InterPro" id="IPR011010">
    <property type="entry name" value="DNA_brk_join_enz"/>
</dbReference>
<dbReference type="Proteomes" id="UP001432312">
    <property type="component" value="Plasmid unnamed1"/>
</dbReference>
<evidence type="ECO:0000256" key="2">
    <source>
        <dbReference type="SAM" id="MobiDB-lite"/>
    </source>
</evidence>
<accession>A0ABZ1QQ34</accession>
<organism evidence="3 4">
    <name type="scientific">Streptomyces erythrochromogenes</name>
    <dbReference type="NCBI Taxonomy" id="285574"/>
    <lineage>
        <taxon>Bacteria</taxon>
        <taxon>Bacillati</taxon>
        <taxon>Actinomycetota</taxon>
        <taxon>Actinomycetes</taxon>
        <taxon>Kitasatosporales</taxon>
        <taxon>Streptomycetaceae</taxon>
        <taxon>Streptomyces</taxon>
    </lineage>
</organism>
<keyword evidence="3" id="KW-0614">Plasmid</keyword>
<name>A0ABZ1QQ34_9ACTN</name>
<dbReference type="InterPro" id="IPR013762">
    <property type="entry name" value="Integrase-like_cat_sf"/>
</dbReference>
<reference evidence="3" key="1">
    <citation type="submission" date="2022-10" db="EMBL/GenBank/DDBJ databases">
        <title>The complete genomes of actinobacterial strains from the NBC collection.</title>
        <authorList>
            <person name="Joergensen T.S."/>
            <person name="Alvarez Arevalo M."/>
            <person name="Sterndorff E.B."/>
            <person name="Faurdal D."/>
            <person name="Vuksanovic O."/>
            <person name="Mourched A.-S."/>
            <person name="Charusanti P."/>
            <person name="Shaw S."/>
            <person name="Blin K."/>
            <person name="Weber T."/>
        </authorList>
    </citation>
    <scope>NUCLEOTIDE SEQUENCE</scope>
    <source>
        <strain evidence="3">NBC_00303</strain>
        <plasmid evidence="3">unnamed1</plasmid>
    </source>
</reference>
<gene>
    <name evidence="3" type="ORF">OHA91_39345</name>
</gene>
<geneLocation type="plasmid" evidence="3 4">
    <name>unnamed1</name>
</geneLocation>
<dbReference type="RefSeq" id="WP_328741303.1">
    <property type="nucleotide sequence ID" value="NZ_CP108037.1"/>
</dbReference>
<evidence type="ECO:0008006" key="5">
    <source>
        <dbReference type="Google" id="ProtNLM"/>
    </source>
</evidence>
<proteinExistence type="predicted"/>
<evidence type="ECO:0000313" key="3">
    <source>
        <dbReference type="EMBL" id="WUN84579.1"/>
    </source>
</evidence>
<dbReference type="GeneID" id="95502242"/>
<protein>
    <recommendedName>
        <fullName evidence="5">Integrase</fullName>
    </recommendedName>
</protein>